<dbReference type="Proteomes" id="UP001596989">
    <property type="component" value="Unassembled WGS sequence"/>
</dbReference>
<gene>
    <name evidence="1" type="ORF">ACFQ2I_02465</name>
</gene>
<reference evidence="2" key="1">
    <citation type="journal article" date="2019" name="Int. J. Syst. Evol. Microbiol.">
        <title>The Global Catalogue of Microorganisms (GCM) 10K type strain sequencing project: providing services to taxonomists for standard genome sequencing and annotation.</title>
        <authorList>
            <consortium name="The Broad Institute Genomics Platform"/>
            <consortium name="The Broad Institute Genome Sequencing Center for Infectious Disease"/>
            <person name="Wu L."/>
            <person name="Ma J."/>
        </authorList>
    </citation>
    <scope>NUCLEOTIDE SEQUENCE [LARGE SCALE GENOMIC DNA]</scope>
    <source>
        <strain evidence="2">CCUG 59129</strain>
    </source>
</reference>
<proteinExistence type="predicted"/>
<evidence type="ECO:0000313" key="2">
    <source>
        <dbReference type="Proteomes" id="UP001596989"/>
    </source>
</evidence>
<protein>
    <submittedName>
        <fullName evidence="1">Uncharacterized protein</fullName>
    </submittedName>
</protein>
<sequence length="160" mass="18446">MEKLLHKKTELYPKDTQTHIRYKFVLDQPASRLNFMVKYSPKEWNDEQLSKQVIEESLLKYNGTADASQEDTWKRFVPLKNLITFSIDDCNGFRGACHRQNPDQILMIDEDSASPGLIPGKLPTGHWEITLSIHALLTPSCHCELLVWKGETKYEKLASL</sequence>
<keyword evidence="2" id="KW-1185">Reference proteome</keyword>
<name>A0ABW3HL61_9BACL</name>
<evidence type="ECO:0000313" key="1">
    <source>
        <dbReference type="EMBL" id="MFD0958248.1"/>
    </source>
</evidence>
<organism evidence="1 2">
    <name type="scientific">Paenibacillus chungangensis</name>
    <dbReference type="NCBI Taxonomy" id="696535"/>
    <lineage>
        <taxon>Bacteria</taxon>
        <taxon>Bacillati</taxon>
        <taxon>Bacillota</taxon>
        <taxon>Bacilli</taxon>
        <taxon>Bacillales</taxon>
        <taxon>Paenibacillaceae</taxon>
        <taxon>Paenibacillus</taxon>
    </lineage>
</organism>
<accession>A0ABW3HL61</accession>
<comment type="caution">
    <text evidence="1">The sequence shown here is derived from an EMBL/GenBank/DDBJ whole genome shotgun (WGS) entry which is preliminary data.</text>
</comment>
<dbReference type="EMBL" id="JBHTJZ010000004">
    <property type="protein sequence ID" value="MFD0958248.1"/>
    <property type="molecule type" value="Genomic_DNA"/>
</dbReference>
<dbReference type="RefSeq" id="WP_377561902.1">
    <property type="nucleotide sequence ID" value="NZ_JBHTJZ010000004.1"/>
</dbReference>